<protein>
    <recommendedName>
        <fullName evidence="5">Transglycosylase SLT domain-containing protein</fullName>
    </recommendedName>
</protein>
<dbReference type="Gene3D" id="1.10.530.10">
    <property type="match status" value="1"/>
</dbReference>
<comment type="caution">
    <text evidence="3">The sequence shown here is derived from an EMBL/GenBank/DDBJ whole genome shotgun (WGS) entry which is preliminary data.</text>
</comment>
<reference evidence="3 4" key="1">
    <citation type="submission" date="2019-03" db="EMBL/GenBank/DDBJ databases">
        <title>Complete Genome Sequence of Paraburkholderia dipogonis ICMP 19430T, a Nitrogen-fixing Symbiont of the South African Invasive Legume Dipogon lignosus in New Zealand.</title>
        <authorList>
            <person name="De Meyer S.E."/>
        </authorList>
    </citation>
    <scope>NUCLEOTIDE SEQUENCE [LARGE SCALE GENOMIC DNA]</scope>
    <source>
        <strain evidence="3 4">ICMP 19430</strain>
    </source>
</reference>
<dbReference type="InterPro" id="IPR008258">
    <property type="entry name" value="Transglycosylase_SLT_dom_1"/>
</dbReference>
<accession>A0A4Y8MPX1</accession>
<dbReference type="RefSeq" id="WP_134459937.1">
    <property type="nucleotide sequence ID" value="NZ_JBHMFL010000129.1"/>
</dbReference>
<dbReference type="InterPro" id="IPR002477">
    <property type="entry name" value="Peptidoglycan-bd-like"/>
</dbReference>
<sequence>MPDLTRNLWLSAPMMRGGDVAQAQDRLKHFGAVIASDGLFGKATRDAVFAYQRQNNALQPDGVIGRQTWAALFGNADAVLPDRVASDILDSSAKNALSSFHRHYASSVEWRLDPTGIVINGEAGAAFGKEETATVDTIMNNFGKALATVLSKVHVPIELVIACICAESSGNPLAVRKEKGCSTVDPALTPSRISVGLMQTLLSTASSVLNGDVGVSELKNPLVSIEAGATYMWRQSRETRFDPPLAACAYNAGSLRFNGSPNNRWKLVQYPIGTSAHADRFIRFFNAAMNSQHVTQALQGLGDRVPSMR</sequence>
<evidence type="ECO:0000313" key="4">
    <source>
        <dbReference type="Proteomes" id="UP000297385"/>
    </source>
</evidence>
<dbReference type="SUPFAM" id="SSF47090">
    <property type="entry name" value="PGBD-like"/>
    <property type="match status" value="1"/>
</dbReference>
<feature type="domain" description="Peptidoglycan binding-like" evidence="2">
    <location>
        <begin position="16"/>
        <end position="72"/>
    </location>
</feature>
<evidence type="ECO:0000259" key="2">
    <source>
        <dbReference type="Pfam" id="PF01471"/>
    </source>
</evidence>
<evidence type="ECO:0008006" key="5">
    <source>
        <dbReference type="Google" id="ProtNLM"/>
    </source>
</evidence>
<dbReference type="AlphaFoldDB" id="A0A4Y8MPX1"/>
<evidence type="ECO:0000313" key="3">
    <source>
        <dbReference type="EMBL" id="TFE39461.1"/>
    </source>
</evidence>
<proteinExistence type="predicted"/>
<evidence type="ECO:0000259" key="1">
    <source>
        <dbReference type="Pfam" id="PF01464"/>
    </source>
</evidence>
<feature type="domain" description="Transglycosylase SLT" evidence="1">
    <location>
        <begin position="152"/>
        <end position="257"/>
    </location>
</feature>
<dbReference type="SUPFAM" id="SSF53955">
    <property type="entry name" value="Lysozyme-like"/>
    <property type="match status" value="1"/>
</dbReference>
<dbReference type="InterPro" id="IPR036365">
    <property type="entry name" value="PGBD-like_sf"/>
</dbReference>
<dbReference type="Gene3D" id="1.10.101.10">
    <property type="entry name" value="PGBD-like superfamily/PGBD"/>
    <property type="match status" value="1"/>
</dbReference>
<organism evidence="3 4">
    <name type="scientific">Paraburkholderia dipogonis</name>
    <dbReference type="NCBI Taxonomy" id="1211383"/>
    <lineage>
        <taxon>Bacteria</taxon>
        <taxon>Pseudomonadati</taxon>
        <taxon>Pseudomonadota</taxon>
        <taxon>Betaproteobacteria</taxon>
        <taxon>Burkholderiales</taxon>
        <taxon>Burkholderiaceae</taxon>
        <taxon>Paraburkholderia</taxon>
    </lineage>
</organism>
<dbReference type="Pfam" id="PF01471">
    <property type="entry name" value="PG_binding_1"/>
    <property type="match status" value="1"/>
</dbReference>
<dbReference type="GeneID" id="97304307"/>
<gene>
    <name evidence="3" type="ORF">E2553_21720</name>
</gene>
<dbReference type="CDD" id="cd00254">
    <property type="entry name" value="LT-like"/>
    <property type="match status" value="1"/>
</dbReference>
<dbReference type="Pfam" id="PF01464">
    <property type="entry name" value="SLT"/>
    <property type="match status" value="1"/>
</dbReference>
<dbReference type="InterPro" id="IPR023346">
    <property type="entry name" value="Lysozyme-like_dom_sf"/>
</dbReference>
<dbReference type="EMBL" id="SNVI01000002">
    <property type="protein sequence ID" value="TFE39461.1"/>
    <property type="molecule type" value="Genomic_DNA"/>
</dbReference>
<dbReference type="InterPro" id="IPR036366">
    <property type="entry name" value="PGBDSf"/>
</dbReference>
<name>A0A4Y8MPX1_9BURK</name>
<dbReference type="Proteomes" id="UP000297385">
    <property type="component" value="Unassembled WGS sequence"/>
</dbReference>